<comment type="caution">
    <text evidence="2">The sequence shown here is derived from an EMBL/GenBank/DDBJ whole genome shotgun (WGS) entry which is preliminary data.</text>
</comment>
<protein>
    <submittedName>
        <fullName evidence="2">GMP synthase-like glutamine amidotransferase</fullName>
    </submittedName>
</protein>
<accession>A0A543KC79</accession>
<dbReference type="PANTHER" id="PTHR42695">
    <property type="entry name" value="GLUTAMINE AMIDOTRANSFERASE YLR126C-RELATED"/>
    <property type="match status" value="1"/>
</dbReference>
<evidence type="ECO:0000313" key="2">
    <source>
        <dbReference type="EMBL" id="TQM92698.1"/>
    </source>
</evidence>
<feature type="domain" description="Glutamine amidotransferase" evidence="1">
    <location>
        <begin position="60"/>
        <end position="180"/>
    </location>
</feature>
<dbReference type="InterPro" id="IPR017926">
    <property type="entry name" value="GATASE"/>
</dbReference>
<dbReference type="GO" id="GO:0016740">
    <property type="term" value="F:transferase activity"/>
    <property type="evidence" value="ECO:0007669"/>
    <property type="project" value="UniProtKB-KW"/>
</dbReference>
<evidence type="ECO:0000259" key="1">
    <source>
        <dbReference type="Pfam" id="PF00117"/>
    </source>
</evidence>
<name>A0A543KC79_9RHOB</name>
<keyword evidence="2" id="KW-0315">Glutamine amidotransferase</keyword>
<dbReference type="Gene3D" id="3.40.50.880">
    <property type="match status" value="1"/>
</dbReference>
<dbReference type="PROSITE" id="PS51273">
    <property type="entry name" value="GATASE_TYPE_1"/>
    <property type="match status" value="1"/>
</dbReference>
<dbReference type="PANTHER" id="PTHR42695:SF5">
    <property type="entry name" value="GLUTAMINE AMIDOTRANSFERASE YLR126C-RELATED"/>
    <property type="match status" value="1"/>
</dbReference>
<dbReference type="InterPro" id="IPR044992">
    <property type="entry name" value="ChyE-like"/>
</dbReference>
<keyword evidence="2" id="KW-0808">Transferase</keyword>
<gene>
    <name evidence="2" type="ORF">BD293_1316</name>
</gene>
<sequence>MGEDGMKIGILQTGQAPDVLRAKFDDYPAMFEVLLADHGFAFETWHVEGMQFPTSVHEADGWLITGSRHGVYEDHPFIAPLEQHIRAAFAAGLPVVGICFGHQIMAQALGGKVEKFSGGWAVGAQSYEMEGEELVLNAWHQDQVIRPPEGAQTLGSNAFCEHAALAYGAQGYSVQPHPEYDDAFIQGLIDTRGRGVVPDALLRQAEAGQGGARDSHRVAQRIAAHFKQFAPSTAGSETQ</sequence>
<dbReference type="CDD" id="cd01741">
    <property type="entry name" value="GATase1_1"/>
    <property type="match status" value="1"/>
</dbReference>
<dbReference type="SUPFAM" id="SSF52317">
    <property type="entry name" value="Class I glutamine amidotransferase-like"/>
    <property type="match status" value="1"/>
</dbReference>
<dbReference type="Pfam" id="PF00117">
    <property type="entry name" value="GATase"/>
    <property type="match status" value="1"/>
</dbReference>
<dbReference type="GO" id="GO:0005829">
    <property type="term" value="C:cytosol"/>
    <property type="evidence" value="ECO:0007669"/>
    <property type="project" value="TreeGrafter"/>
</dbReference>
<reference evidence="2 3" key="1">
    <citation type="submission" date="2019-06" db="EMBL/GenBank/DDBJ databases">
        <title>Genomic Encyclopedia of Archaeal and Bacterial Type Strains, Phase II (KMG-II): from individual species to whole genera.</title>
        <authorList>
            <person name="Goeker M."/>
        </authorList>
    </citation>
    <scope>NUCLEOTIDE SEQUENCE [LARGE SCALE GENOMIC DNA]</scope>
    <source>
        <strain evidence="2 3">DSM 18423</strain>
    </source>
</reference>
<dbReference type="EMBL" id="VFPT01000001">
    <property type="protein sequence ID" value="TQM92698.1"/>
    <property type="molecule type" value="Genomic_DNA"/>
</dbReference>
<dbReference type="AlphaFoldDB" id="A0A543KC79"/>
<evidence type="ECO:0000313" key="3">
    <source>
        <dbReference type="Proteomes" id="UP000320582"/>
    </source>
</evidence>
<keyword evidence="3" id="KW-1185">Reference proteome</keyword>
<dbReference type="InterPro" id="IPR029062">
    <property type="entry name" value="Class_I_gatase-like"/>
</dbReference>
<proteinExistence type="predicted"/>
<organism evidence="2 3">
    <name type="scientific">Roseinatronobacter monicus</name>
    <dbReference type="NCBI Taxonomy" id="393481"/>
    <lineage>
        <taxon>Bacteria</taxon>
        <taxon>Pseudomonadati</taxon>
        <taxon>Pseudomonadota</taxon>
        <taxon>Alphaproteobacteria</taxon>
        <taxon>Rhodobacterales</taxon>
        <taxon>Paracoccaceae</taxon>
        <taxon>Roseinatronobacter</taxon>
    </lineage>
</organism>
<dbReference type="Proteomes" id="UP000320582">
    <property type="component" value="Unassembled WGS sequence"/>
</dbReference>